<dbReference type="AlphaFoldDB" id="A0A3G1AZM7"/>
<dbReference type="Gene3D" id="2.120.10.30">
    <property type="entry name" value="TolB, C-terminal domain"/>
    <property type="match status" value="1"/>
</dbReference>
<dbReference type="InterPro" id="IPR011042">
    <property type="entry name" value="6-blade_b-propeller_TolB-like"/>
</dbReference>
<keyword evidence="3" id="KW-1185">Reference proteome</keyword>
<dbReference type="EMBL" id="CP011097">
    <property type="protein sequence ID" value="AJZ75063.1"/>
    <property type="molecule type" value="Genomic_DNA"/>
</dbReference>
<dbReference type="OrthoDB" id="12253at2157"/>
<dbReference type="InterPro" id="IPR051344">
    <property type="entry name" value="Vgb"/>
</dbReference>
<evidence type="ECO:0000256" key="1">
    <source>
        <dbReference type="SAM" id="MobiDB-lite"/>
    </source>
</evidence>
<reference evidence="2 3" key="1">
    <citation type="journal article" date="2016" name="Sci. Rep.">
        <title>A novel ammonia-oxidizing archaeon from wastewater treatment plant: Its enrichment, physiological and genomic characteristics.</title>
        <authorList>
            <person name="Li Y."/>
            <person name="Ding K."/>
            <person name="Wen X."/>
            <person name="Zhang B."/>
            <person name="Shen B."/>
            <person name="Yang Y."/>
        </authorList>
    </citation>
    <scope>NUCLEOTIDE SEQUENCE [LARGE SCALE GENOMIC DNA]</scope>
    <source>
        <strain evidence="2 3">SAT1</strain>
    </source>
</reference>
<protein>
    <recommendedName>
        <fullName evidence="4">Lyase</fullName>
    </recommendedName>
</protein>
<evidence type="ECO:0000313" key="3">
    <source>
        <dbReference type="Proteomes" id="UP000266745"/>
    </source>
</evidence>
<sequence>MRKKNIKGLIVAAFFAVILITSTLALALNSGSNQQNPLTKSTITGTPADNFPDLERPKFCSTGEPKSTTYITEFRIPTDCTQPLAITVDDSGMVYFVQTNTGKVAKFDPTTEYFVEYPNPDWPANARSMSWGADYSYDGNVWYTDDSFNSLWKFSTIDGTYERVGFPTKEDSLPQKIRALGNQLIVNDFYEGKISFYDTTQTTEDKTYTNIPSPLPGSFVGGFDVDHNGNIWYTNWLLRQGGALVKFDNTKFNEFVQSNTGQNVTVLEFSQAYNLPPAIGAPNGLSADKHGNIWLADTASSAFYKFTESDEAFTKYVTSDAPKSTYGNATGVIKIPVSQPYWTQIDGDKLYLNEQAANALAVFDIEQETLLEYHVPSKNPHWADCGDQQNCGIAQVFGFKATQDTIWFTEWVENKIGKVDLSEPLSATISVSQKQISIPRGQTASMEITVNTNTNTEILSKATSEFSDIMVKIPTKQITDSQSIPVSIVTSQSALPGTYKVLLSARTADLTVSEFVTVTITQ</sequence>
<dbReference type="Gene3D" id="2.130.10.10">
    <property type="entry name" value="YVTN repeat-like/Quinoprotein amine dehydrogenase"/>
    <property type="match status" value="1"/>
</dbReference>
<feature type="region of interest" description="Disordered" evidence="1">
    <location>
        <begin position="31"/>
        <end position="51"/>
    </location>
</feature>
<dbReference type="STRING" id="1603555.SU86_000135"/>
<dbReference type="SUPFAM" id="SSF101898">
    <property type="entry name" value="NHL repeat"/>
    <property type="match status" value="1"/>
</dbReference>
<dbReference type="KEGG" id="tah:SU86_000135"/>
<feature type="compositionally biased region" description="Polar residues" evidence="1">
    <location>
        <begin position="31"/>
        <end position="47"/>
    </location>
</feature>
<proteinExistence type="predicted"/>
<organism evidence="2 3">
    <name type="scientific">Candidatus Nitrosotenuis cloacae</name>
    <dbReference type="NCBI Taxonomy" id="1603555"/>
    <lineage>
        <taxon>Archaea</taxon>
        <taxon>Nitrososphaerota</taxon>
        <taxon>Candidatus Nitrosotenuis</taxon>
    </lineage>
</organism>
<dbReference type="GeneID" id="24874783"/>
<dbReference type="RefSeq" id="WP_048187406.1">
    <property type="nucleotide sequence ID" value="NZ_CP011097.1"/>
</dbReference>
<dbReference type="PANTHER" id="PTHR40274:SF3">
    <property type="entry name" value="VIRGINIAMYCIN B LYASE"/>
    <property type="match status" value="1"/>
</dbReference>
<name>A0A3G1AZM7_9ARCH</name>
<dbReference type="Proteomes" id="UP000266745">
    <property type="component" value="Chromosome"/>
</dbReference>
<evidence type="ECO:0008006" key="4">
    <source>
        <dbReference type="Google" id="ProtNLM"/>
    </source>
</evidence>
<dbReference type="PANTHER" id="PTHR40274">
    <property type="entry name" value="VIRGINIAMYCIN B LYASE"/>
    <property type="match status" value="1"/>
</dbReference>
<evidence type="ECO:0000313" key="2">
    <source>
        <dbReference type="EMBL" id="AJZ75063.1"/>
    </source>
</evidence>
<gene>
    <name evidence="2" type="ORF">SU86_000135</name>
</gene>
<accession>A0A3G1AZM7</accession>
<dbReference type="InterPro" id="IPR015943">
    <property type="entry name" value="WD40/YVTN_repeat-like_dom_sf"/>
</dbReference>